<accession>A0A7W7NT53</accession>
<proteinExistence type="predicted"/>
<dbReference type="RefSeq" id="WP_184169063.1">
    <property type="nucleotide sequence ID" value="NZ_JACHLN010000003.1"/>
</dbReference>
<dbReference type="Proteomes" id="UP000575241">
    <property type="component" value="Unassembled WGS sequence"/>
</dbReference>
<name>A0A7W7NT53_9SPHN</name>
<dbReference type="AlphaFoldDB" id="A0A7W7NT53"/>
<organism evidence="1 2">
    <name type="scientific">Sphingomonas kyeonggiensis</name>
    <dbReference type="NCBI Taxonomy" id="1268553"/>
    <lineage>
        <taxon>Bacteria</taxon>
        <taxon>Pseudomonadati</taxon>
        <taxon>Pseudomonadota</taxon>
        <taxon>Alphaproteobacteria</taxon>
        <taxon>Sphingomonadales</taxon>
        <taxon>Sphingomonadaceae</taxon>
        <taxon>Sphingomonas</taxon>
    </lineage>
</organism>
<reference evidence="1 2" key="1">
    <citation type="submission" date="2020-08" db="EMBL/GenBank/DDBJ databases">
        <title>Functional genomics of gut bacteria from endangered species of beetles.</title>
        <authorList>
            <person name="Carlos-Shanley C."/>
        </authorList>
    </citation>
    <scope>NUCLEOTIDE SEQUENCE [LARGE SCALE GENOMIC DNA]</scope>
    <source>
        <strain evidence="1 2">S00224</strain>
    </source>
</reference>
<sequence length="150" mass="16877">MARSRPLTPGEAELARSVFGDALDPARAAVANRKWAFFQPRNTTMAPLGTIHFNPASGLYREDFAQAPLGLQGLFIHELAHVWQHQSGLFLPLQRHPFCRYDYILEPGRPFGRYGIEQQAEIVRHAFLLRRGADLPGIAPLSLYEALLPF</sequence>
<dbReference type="EMBL" id="JACHLN010000003">
    <property type="protein sequence ID" value="MBB4840618.1"/>
    <property type="molecule type" value="Genomic_DNA"/>
</dbReference>
<comment type="caution">
    <text evidence="1">The sequence shown here is derived from an EMBL/GenBank/DDBJ whole genome shotgun (WGS) entry which is preliminary data.</text>
</comment>
<evidence type="ECO:0008006" key="3">
    <source>
        <dbReference type="Google" id="ProtNLM"/>
    </source>
</evidence>
<gene>
    <name evidence="1" type="ORF">HNP52_003710</name>
</gene>
<protein>
    <recommendedName>
        <fullName evidence="3">Vgr related protein</fullName>
    </recommendedName>
</protein>
<keyword evidence="2" id="KW-1185">Reference proteome</keyword>
<evidence type="ECO:0000313" key="1">
    <source>
        <dbReference type="EMBL" id="MBB4840618.1"/>
    </source>
</evidence>
<evidence type="ECO:0000313" key="2">
    <source>
        <dbReference type="Proteomes" id="UP000575241"/>
    </source>
</evidence>